<keyword evidence="2" id="KW-1185">Reference proteome</keyword>
<name>M7AWL9_CHEMY</name>
<gene>
    <name evidence="1" type="ORF">UY3_15461</name>
</gene>
<accession>M7AWL9</accession>
<protein>
    <submittedName>
        <fullName evidence="1">Uncharacterized protein</fullName>
    </submittedName>
</protein>
<reference evidence="2" key="1">
    <citation type="journal article" date="2013" name="Nat. Genet.">
        <title>The draft genomes of soft-shell turtle and green sea turtle yield insights into the development and evolution of the turtle-specific body plan.</title>
        <authorList>
            <person name="Wang Z."/>
            <person name="Pascual-Anaya J."/>
            <person name="Zadissa A."/>
            <person name="Li W."/>
            <person name="Niimura Y."/>
            <person name="Huang Z."/>
            <person name="Li C."/>
            <person name="White S."/>
            <person name="Xiong Z."/>
            <person name="Fang D."/>
            <person name="Wang B."/>
            <person name="Ming Y."/>
            <person name="Chen Y."/>
            <person name="Zheng Y."/>
            <person name="Kuraku S."/>
            <person name="Pignatelli M."/>
            <person name="Herrero J."/>
            <person name="Beal K."/>
            <person name="Nozawa M."/>
            <person name="Li Q."/>
            <person name="Wang J."/>
            <person name="Zhang H."/>
            <person name="Yu L."/>
            <person name="Shigenobu S."/>
            <person name="Wang J."/>
            <person name="Liu J."/>
            <person name="Flicek P."/>
            <person name="Searle S."/>
            <person name="Wang J."/>
            <person name="Kuratani S."/>
            <person name="Yin Y."/>
            <person name="Aken B."/>
            <person name="Zhang G."/>
            <person name="Irie N."/>
        </authorList>
    </citation>
    <scope>NUCLEOTIDE SEQUENCE [LARGE SCALE GENOMIC DNA]</scope>
</reference>
<evidence type="ECO:0000313" key="1">
    <source>
        <dbReference type="EMBL" id="EMP27440.1"/>
    </source>
</evidence>
<evidence type="ECO:0000313" key="2">
    <source>
        <dbReference type="Proteomes" id="UP000031443"/>
    </source>
</evidence>
<proteinExistence type="predicted"/>
<dbReference type="EMBL" id="KB570225">
    <property type="protein sequence ID" value="EMP27440.1"/>
    <property type="molecule type" value="Genomic_DNA"/>
</dbReference>
<sequence length="229" mass="26128">MSKIEKIAKKVDLQEGKFANLKEPRKRKCVSALKHVCIQSSKDPNSMCWIWLLPLIYAAQTEPLENAEYPLTSQHMQSLPFAQLRQDKDKQREVLEMVKAHQTFIGNCAPLAEKVMEMLALKNFCREPVPQIQVPLQLLLSNVYQRITNRLAERREIDEKDVNPVLGDMARRTKIWLGARTLIPSLAAMNFAVPKTSISETMNCHRGVTCDLAENPHKPSQKNCSEQAH</sequence>
<dbReference type="Proteomes" id="UP000031443">
    <property type="component" value="Unassembled WGS sequence"/>
</dbReference>
<organism evidence="1 2">
    <name type="scientific">Chelonia mydas</name>
    <name type="common">Green sea-turtle</name>
    <name type="synonym">Chelonia agassizi</name>
    <dbReference type="NCBI Taxonomy" id="8469"/>
    <lineage>
        <taxon>Eukaryota</taxon>
        <taxon>Metazoa</taxon>
        <taxon>Chordata</taxon>
        <taxon>Craniata</taxon>
        <taxon>Vertebrata</taxon>
        <taxon>Euteleostomi</taxon>
        <taxon>Archelosauria</taxon>
        <taxon>Testudinata</taxon>
        <taxon>Testudines</taxon>
        <taxon>Cryptodira</taxon>
        <taxon>Durocryptodira</taxon>
        <taxon>Americhelydia</taxon>
        <taxon>Chelonioidea</taxon>
        <taxon>Cheloniidae</taxon>
        <taxon>Chelonia</taxon>
    </lineage>
</organism>
<dbReference type="AlphaFoldDB" id="M7AWL9"/>